<evidence type="ECO:0000313" key="1">
    <source>
        <dbReference type="EMBL" id="GME53090.1"/>
    </source>
</evidence>
<dbReference type="EMBL" id="BSXG01000196">
    <property type="protein sequence ID" value="GME53090.1"/>
    <property type="molecule type" value="Genomic_DNA"/>
</dbReference>
<evidence type="ECO:0000313" key="2">
    <source>
        <dbReference type="Proteomes" id="UP001165186"/>
    </source>
</evidence>
<sequence>MSISNYATYRLHGIPKGSSRKDVRTLVRRAVRCDDDSNIRVGSLANELSEPGEMVATLSFDKTPEVLSGSSTAEQWRLEVPLDEPGEAKVVLLFDTHFHGCTTLHCPPGEDWKMDLIAISGLGGHAFGSFKRKGESYMWLRDDLPKSFPGSRVIIYGYNSKLHGSLSVQNATDIAMKFHEAMTDIRSVPEKPLLLLGHSLGGIVIKEALHMIRTSDDQVDKVNFGAISGILFFGVPNQGMDIQSLIPMAGDGFNRGFLHTLESQSPVLRTQAQQWSQTDADLNCNIINFYETQASLTARLKDDGTWTMAGPPAVLVDSHSATHGRLRNLNGHRIHPIDCSHSDLVKFSSVYDEAYKTVLRYLRSVDAEIGQRRNACLKSLGFPEQYDRMDSLDPDDRTCDWLIKNKVFASWLNSPKGLIWIRGNPGSGKSMAMKRALLYFKD</sequence>
<name>A0ACB5SQC2_9PEZI</name>
<dbReference type="Proteomes" id="UP001165186">
    <property type="component" value="Unassembled WGS sequence"/>
</dbReference>
<proteinExistence type="predicted"/>
<comment type="caution">
    <text evidence="1">The sequence shown here is derived from an EMBL/GenBank/DDBJ whole genome shotgun (WGS) entry which is preliminary data.</text>
</comment>
<keyword evidence="2" id="KW-1185">Reference proteome</keyword>
<accession>A0ACB5SQC2</accession>
<gene>
    <name evidence="1" type="primary">g3500</name>
    <name evidence="1" type="ORF">NpPPO83_00003500</name>
</gene>
<organism evidence="1 2">
    <name type="scientific">Neofusicoccum parvum</name>
    <dbReference type="NCBI Taxonomy" id="310453"/>
    <lineage>
        <taxon>Eukaryota</taxon>
        <taxon>Fungi</taxon>
        <taxon>Dikarya</taxon>
        <taxon>Ascomycota</taxon>
        <taxon>Pezizomycotina</taxon>
        <taxon>Dothideomycetes</taxon>
        <taxon>Dothideomycetes incertae sedis</taxon>
        <taxon>Botryosphaeriales</taxon>
        <taxon>Botryosphaeriaceae</taxon>
        <taxon>Neofusicoccum</taxon>
    </lineage>
</organism>
<reference evidence="1" key="1">
    <citation type="submission" date="2024-09" db="EMBL/GenBank/DDBJ databases">
        <title>Draft Genome Sequences of Neofusicoccum parvum.</title>
        <authorList>
            <person name="Ashida A."/>
            <person name="Camagna M."/>
            <person name="Tanaka A."/>
            <person name="Takemoto D."/>
        </authorList>
    </citation>
    <scope>NUCLEOTIDE SEQUENCE</scope>
    <source>
        <strain evidence="1">PPO83</strain>
    </source>
</reference>
<protein>
    <submittedName>
        <fullName evidence="1">Nacht and ankyrin domain containing protein</fullName>
    </submittedName>
</protein>